<dbReference type="AlphaFoldDB" id="A0A0P1B121"/>
<keyword evidence="2" id="KW-1185">Reference proteome</keyword>
<evidence type="ECO:0000313" key="1">
    <source>
        <dbReference type="EMBL" id="CEG46945.1"/>
    </source>
</evidence>
<evidence type="ECO:0000313" key="2">
    <source>
        <dbReference type="Proteomes" id="UP000054928"/>
    </source>
</evidence>
<organism evidence="1 2">
    <name type="scientific">Plasmopara halstedii</name>
    <name type="common">Downy mildew of sunflower</name>
    <dbReference type="NCBI Taxonomy" id="4781"/>
    <lineage>
        <taxon>Eukaryota</taxon>
        <taxon>Sar</taxon>
        <taxon>Stramenopiles</taxon>
        <taxon>Oomycota</taxon>
        <taxon>Peronosporomycetes</taxon>
        <taxon>Peronosporales</taxon>
        <taxon>Peronosporaceae</taxon>
        <taxon>Plasmopara</taxon>
    </lineage>
</organism>
<dbReference type="EMBL" id="CCYD01002371">
    <property type="protein sequence ID" value="CEG46945.1"/>
    <property type="molecule type" value="Genomic_DNA"/>
</dbReference>
<protein>
    <submittedName>
        <fullName evidence="1">Uncharacterized protein</fullName>
    </submittedName>
</protein>
<dbReference type="Proteomes" id="UP000054928">
    <property type="component" value="Unassembled WGS sequence"/>
</dbReference>
<sequence length="64" mass="7360">MILPTHEKLFDIATKFKDKQNAIQKLGGNTDCTPWFALWYLIFHDFGTKAEFITTKDAKALTPK</sequence>
<accession>A0A0P1B121</accession>
<dbReference type="RefSeq" id="XP_024583314.1">
    <property type="nucleotide sequence ID" value="XM_024717857.1"/>
</dbReference>
<proteinExistence type="predicted"/>
<dbReference type="GeneID" id="36398669"/>
<name>A0A0P1B121_PLAHL</name>
<reference evidence="2" key="1">
    <citation type="submission" date="2014-09" db="EMBL/GenBank/DDBJ databases">
        <authorList>
            <person name="Sharma Rahul"/>
            <person name="Thines Marco"/>
        </authorList>
    </citation>
    <scope>NUCLEOTIDE SEQUENCE [LARGE SCALE GENOMIC DNA]</scope>
</reference>